<sequence length="226" mass="25140">MTISASRVTKTIITPTWQLLERIFEQGVLIDSLGSREFVRGVILERGWVTSNQSPSTLSDRFVSKVRKPSPIAVQDTSRLKRLELKLKQFAQVETLLINECEQVERARERLLAQRSHCMASWMGARRVPFSLSLPATAGSSLTNDTGDSRQQTMLAPPSQPSISGYNNQPQQVHPHMPFMLQQQMFALGPRLPLAAIQSPSTALPNVMYNSSGNSQPNTSFGFAEK</sequence>
<feature type="compositionally biased region" description="Polar residues" evidence="1">
    <location>
        <begin position="139"/>
        <end position="154"/>
    </location>
</feature>
<comment type="caution">
    <text evidence="3">The sequence shown here is derived from an EMBL/GenBank/DDBJ whole genome shotgun (WGS) entry which is preliminary data.</text>
</comment>
<organism evidence="3 4">
    <name type="scientific">Cannabis sativa</name>
    <name type="common">Hemp</name>
    <name type="synonym">Marijuana</name>
    <dbReference type="NCBI Taxonomy" id="3483"/>
    <lineage>
        <taxon>Eukaryota</taxon>
        <taxon>Viridiplantae</taxon>
        <taxon>Streptophyta</taxon>
        <taxon>Embryophyta</taxon>
        <taxon>Tracheophyta</taxon>
        <taxon>Spermatophyta</taxon>
        <taxon>Magnoliopsida</taxon>
        <taxon>eudicotyledons</taxon>
        <taxon>Gunneridae</taxon>
        <taxon>Pentapetalae</taxon>
        <taxon>rosids</taxon>
        <taxon>fabids</taxon>
        <taxon>Rosales</taxon>
        <taxon>Cannabaceae</taxon>
        <taxon>Cannabis</taxon>
    </lineage>
</organism>
<protein>
    <recommendedName>
        <fullName evidence="2">SMARCC C-terminal domain-containing protein</fullName>
    </recommendedName>
</protein>
<evidence type="ECO:0000256" key="1">
    <source>
        <dbReference type="SAM" id="MobiDB-lite"/>
    </source>
</evidence>
<evidence type="ECO:0000313" key="3">
    <source>
        <dbReference type="EMBL" id="KAF4391641.1"/>
    </source>
</evidence>
<name>A0A7J6H9M3_CANSA</name>
<dbReference type="AlphaFoldDB" id="A0A7J6H9M3"/>
<accession>A0A7J6H9M3</accession>
<feature type="domain" description="SMARCC C-terminal" evidence="2">
    <location>
        <begin position="79"/>
        <end position="122"/>
    </location>
</feature>
<keyword evidence="4" id="KW-1185">Reference proteome</keyword>
<dbReference type="Proteomes" id="UP000583929">
    <property type="component" value="Unassembled WGS sequence"/>
</dbReference>
<dbReference type="InterPro" id="IPR032451">
    <property type="entry name" value="SMARCC_C"/>
</dbReference>
<gene>
    <name evidence="3" type="ORF">G4B88_030792</name>
</gene>
<evidence type="ECO:0000259" key="2">
    <source>
        <dbReference type="Pfam" id="PF16495"/>
    </source>
</evidence>
<dbReference type="EMBL" id="JAATIQ010000058">
    <property type="protein sequence ID" value="KAF4391641.1"/>
    <property type="molecule type" value="Genomic_DNA"/>
</dbReference>
<dbReference type="Pfam" id="PF16495">
    <property type="entry name" value="SWIRM-assoc_1"/>
    <property type="match status" value="1"/>
</dbReference>
<evidence type="ECO:0000313" key="4">
    <source>
        <dbReference type="Proteomes" id="UP000583929"/>
    </source>
</evidence>
<reference evidence="3 4" key="1">
    <citation type="journal article" date="2020" name="bioRxiv">
        <title>Sequence and annotation of 42 cannabis genomes reveals extensive copy number variation in cannabinoid synthesis and pathogen resistance genes.</title>
        <authorList>
            <person name="Mckernan K.J."/>
            <person name="Helbert Y."/>
            <person name="Kane L.T."/>
            <person name="Ebling H."/>
            <person name="Zhang L."/>
            <person name="Liu B."/>
            <person name="Eaton Z."/>
            <person name="Mclaughlin S."/>
            <person name="Kingan S."/>
            <person name="Baybayan P."/>
            <person name="Concepcion G."/>
            <person name="Jordan M."/>
            <person name="Riva A."/>
            <person name="Barbazuk W."/>
            <person name="Harkins T."/>
        </authorList>
    </citation>
    <scope>NUCLEOTIDE SEQUENCE [LARGE SCALE GENOMIC DNA]</scope>
    <source>
        <strain evidence="4">cv. Jamaican Lion 4</strain>
        <tissue evidence="3">Leaf</tissue>
    </source>
</reference>
<proteinExistence type="predicted"/>
<feature type="region of interest" description="Disordered" evidence="1">
    <location>
        <begin position="139"/>
        <end position="168"/>
    </location>
</feature>